<name>A0AA38NUM9_9AGAR</name>
<keyword evidence="2" id="KW-1185">Reference proteome</keyword>
<dbReference type="Proteomes" id="UP001163846">
    <property type="component" value="Unassembled WGS sequence"/>
</dbReference>
<protein>
    <submittedName>
        <fullName evidence="1">Uncharacterized protein</fullName>
    </submittedName>
</protein>
<dbReference type="AlphaFoldDB" id="A0AA38NUM9"/>
<gene>
    <name evidence="1" type="ORF">F5878DRAFT_668134</name>
</gene>
<reference evidence="1" key="1">
    <citation type="submission" date="2022-08" db="EMBL/GenBank/DDBJ databases">
        <authorList>
            <consortium name="DOE Joint Genome Institute"/>
            <person name="Min B."/>
            <person name="Riley R."/>
            <person name="Sierra-Patev S."/>
            <person name="Naranjo-Ortiz M."/>
            <person name="Looney B."/>
            <person name="Konkel Z."/>
            <person name="Slot J.C."/>
            <person name="Sakamoto Y."/>
            <person name="Steenwyk J.L."/>
            <person name="Rokas A."/>
            <person name="Carro J."/>
            <person name="Camarero S."/>
            <person name="Ferreira P."/>
            <person name="Molpeceres G."/>
            <person name="Ruiz-Duenas F.J."/>
            <person name="Serrano A."/>
            <person name="Henrissat B."/>
            <person name="Drula E."/>
            <person name="Hughes K.W."/>
            <person name="Mata J.L."/>
            <person name="Ishikawa N.K."/>
            <person name="Vargas-Isla R."/>
            <person name="Ushijima S."/>
            <person name="Smith C.A."/>
            <person name="Ahrendt S."/>
            <person name="Andreopoulos W."/>
            <person name="He G."/>
            <person name="Labutti K."/>
            <person name="Lipzen A."/>
            <person name="Ng V."/>
            <person name="Sandor L."/>
            <person name="Barry K."/>
            <person name="Martinez A.T."/>
            <person name="Xiao Y."/>
            <person name="Gibbons J.G."/>
            <person name="Terashima K."/>
            <person name="Hibbett D.S."/>
            <person name="Grigoriev I.V."/>
        </authorList>
    </citation>
    <scope>NUCLEOTIDE SEQUENCE</scope>
    <source>
        <strain evidence="1">TFB9207</strain>
    </source>
</reference>
<sequence>MSFHHPSPRLSSRLVLGSLLQVFDGCSPRSLHHTTLEICRISESSPTHWKSVRYRNRRQHTGNLSDSGIVANEQYVPLYVIWIVLHQNQSLVDEAACSSFSAPVPPITVVDKAASSSSYFPIEPISQGLVA</sequence>
<evidence type="ECO:0000313" key="2">
    <source>
        <dbReference type="Proteomes" id="UP001163846"/>
    </source>
</evidence>
<evidence type="ECO:0000313" key="1">
    <source>
        <dbReference type="EMBL" id="KAJ3830943.1"/>
    </source>
</evidence>
<organism evidence="1 2">
    <name type="scientific">Lentinula raphanica</name>
    <dbReference type="NCBI Taxonomy" id="153919"/>
    <lineage>
        <taxon>Eukaryota</taxon>
        <taxon>Fungi</taxon>
        <taxon>Dikarya</taxon>
        <taxon>Basidiomycota</taxon>
        <taxon>Agaricomycotina</taxon>
        <taxon>Agaricomycetes</taxon>
        <taxon>Agaricomycetidae</taxon>
        <taxon>Agaricales</taxon>
        <taxon>Marasmiineae</taxon>
        <taxon>Omphalotaceae</taxon>
        <taxon>Lentinula</taxon>
    </lineage>
</organism>
<dbReference type="EMBL" id="MU808012">
    <property type="protein sequence ID" value="KAJ3830943.1"/>
    <property type="molecule type" value="Genomic_DNA"/>
</dbReference>
<comment type="caution">
    <text evidence="1">The sequence shown here is derived from an EMBL/GenBank/DDBJ whole genome shotgun (WGS) entry which is preliminary data.</text>
</comment>
<accession>A0AA38NUM9</accession>
<proteinExistence type="predicted"/>